<dbReference type="STRING" id="579405.Dd703_3069"/>
<dbReference type="PANTHER" id="PTHR42847:SF4">
    <property type="entry name" value="ALKANESULFONATE MONOOXYGENASE-RELATED"/>
    <property type="match status" value="1"/>
</dbReference>
<dbReference type="Gene3D" id="3.20.20.30">
    <property type="entry name" value="Luciferase-like domain"/>
    <property type="match status" value="1"/>
</dbReference>
<dbReference type="PANTHER" id="PTHR42847">
    <property type="entry name" value="ALKANESULFONATE MONOOXYGENASE"/>
    <property type="match status" value="1"/>
</dbReference>
<evidence type="ECO:0000256" key="2">
    <source>
        <dbReference type="ARBA" id="ARBA00022643"/>
    </source>
</evidence>
<dbReference type="GO" id="GO:0046306">
    <property type="term" value="P:alkanesulfonate catabolic process"/>
    <property type="evidence" value="ECO:0007669"/>
    <property type="project" value="TreeGrafter"/>
</dbReference>
<dbReference type="InterPro" id="IPR050172">
    <property type="entry name" value="SsuD_RutA_monooxygenase"/>
</dbReference>
<keyword evidence="3" id="KW-0560">Oxidoreductase</keyword>
<dbReference type="eggNOG" id="COG2141">
    <property type="taxonomic scope" value="Bacteria"/>
</dbReference>
<organism evidence="6 7">
    <name type="scientific">Musicola paradisiaca (strain Ech703)</name>
    <name type="common">Dickeya paradisiaca</name>
    <name type="synonym">Dickeya dadantii</name>
    <dbReference type="NCBI Taxonomy" id="579405"/>
    <lineage>
        <taxon>Bacteria</taxon>
        <taxon>Pseudomonadati</taxon>
        <taxon>Pseudomonadota</taxon>
        <taxon>Gammaproteobacteria</taxon>
        <taxon>Enterobacterales</taxon>
        <taxon>Pectobacteriaceae</taxon>
        <taxon>Musicola</taxon>
    </lineage>
</organism>
<dbReference type="AlphaFoldDB" id="C6CCJ7"/>
<dbReference type="Proteomes" id="UP000002734">
    <property type="component" value="Chromosome"/>
</dbReference>
<dbReference type="KEGG" id="dda:Dd703_3069"/>
<evidence type="ECO:0000256" key="1">
    <source>
        <dbReference type="ARBA" id="ARBA00022630"/>
    </source>
</evidence>
<evidence type="ECO:0000259" key="5">
    <source>
        <dbReference type="Pfam" id="PF00296"/>
    </source>
</evidence>
<dbReference type="HOGENOM" id="CLU_027853_1_0_6"/>
<name>C6CCJ7_MUSP7</name>
<protein>
    <recommendedName>
        <fullName evidence="5">Luciferase-like domain-containing protein</fullName>
    </recommendedName>
</protein>
<keyword evidence="7" id="KW-1185">Reference proteome</keyword>
<reference evidence="6" key="1">
    <citation type="submission" date="2009-06" db="EMBL/GenBank/DDBJ databases">
        <title>Complete sequence of Dickeya dadantii Ech703.</title>
        <authorList>
            <consortium name="US DOE Joint Genome Institute"/>
            <person name="Lucas S."/>
            <person name="Copeland A."/>
            <person name="Lapidus A."/>
            <person name="Glavina del Rio T."/>
            <person name="Dalin E."/>
            <person name="Tice H."/>
            <person name="Bruce D."/>
            <person name="Goodwin L."/>
            <person name="Pitluck S."/>
            <person name="Chertkov O."/>
            <person name="Brettin T."/>
            <person name="Detter J.C."/>
            <person name="Han C."/>
            <person name="Larimer F."/>
            <person name="Land M."/>
            <person name="Hauser L."/>
            <person name="Kyrpides N."/>
            <person name="Mikhailova N."/>
            <person name="Balakrishnan V."/>
            <person name="Glasner J."/>
            <person name="Perna N.T."/>
        </authorList>
    </citation>
    <scope>NUCLEOTIDE SEQUENCE [LARGE SCALE GENOMIC DNA]</scope>
    <source>
        <strain evidence="6">Ech703</strain>
    </source>
</reference>
<dbReference type="EMBL" id="CP001654">
    <property type="protein sequence ID" value="ACS86840.1"/>
    <property type="molecule type" value="Genomic_DNA"/>
</dbReference>
<accession>C6CCJ7</accession>
<dbReference type="InterPro" id="IPR011251">
    <property type="entry name" value="Luciferase-like_dom"/>
</dbReference>
<dbReference type="Pfam" id="PF00296">
    <property type="entry name" value="Bac_luciferase"/>
    <property type="match status" value="1"/>
</dbReference>
<dbReference type="GO" id="GO:0008726">
    <property type="term" value="F:alkanesulfonate monooxygenase activity"/>
    <property type="evidence" value="ECO:0007669"/>
    <property type="project" value="TreeGrafter"/>
</dbReference>
<keyword evidence="2" id="KW-0288">FMN</keyword>
<evidence type="ECO:0000256" key="4">
    <source>
        <dbReference type="ARBA" id="ARBA00023033"/>
    </source>
</evidence>
<gene>
    <name evidence="6" type="ordered locus">Dd703_3069</name>
</gene>
<evidence type="ECO:0000313" key="6">
    <source>
        <dbReference type="EMBL" id="ACS86840.1"/>
    </source>
</evidence>
<keyword evidence="4" id="KW-0503">Monooxygenase</keyword>
<evidence type="ECO:0000256" key="3">
    <source>
        <dbReference type="ARBA" id="ARBA00023002"/>
    </source>
</evidence>
<keyword evidence="1" id="KW-0285">Flavoprotein</keyword>
<proteinExistence type="predicted"/>
<evidence type="ECO:0000313" key="7">
    <source>
        <dbReference type="Proteomes" id="UP000002734"/>
    </source>
</evidence>
<sequence length="350" mass="38900">MEINAADRAFNVFTVVSRHTDLQTYTGNLKFQAQECDRLGFTGMLFFVGNDTPIDPWLAAAQVAADTTRLSPFIALNPVYMHPFSAARAIATLSYLYQRRVYINLIAGASLAAHDALGDVGADHQCRYARLLEYTRCVRSLLSSRRPHSFTGQYYQLKDLQLPLFLPEALQPGFFVSGHSARAQEVAGALGCDQVAMISPQLENPLGRGGVYLGMVTKASVTDAWREAHRLFLTDEIGQQVVAYSMKYTDAQWKNHLYQQTHATDVADGYWIAPFENGRADCPYVVQDHRSMAGMVARLVRQGTTSFIIDLPEESEQLVEIAQVFTLARALLSTSEDDLSPIRNKGGKHD</sequence>
<dbReference type="SUPFAM" id="SSF51679">
    <property type="entry name" value="Bacterial luciferase-like"/>
    <property type="match status" value="1"/>
</dbReference>
<feature type="domain" description="Luciferase-like" evidence="5">
    <location>
        <begin position="13"/>
        <end position="191"/>
    </location>
</feature>
<dbReference type="InterPro" id="IPR036661">
    <property type="entry name" value="Luciferase-like_sf"/>
</dbReference>
<dbReference type="RefSeq" id="WP_015854741.1">
    <property type="nucleotide sequence ID" value="NC_012880.1"/>
</dbReference>